<evidence type="ECO:0000256" key="3">
    <source>
        <dbReference type="ARBA" id="ARBA00011738"/>
    </source>
</evidence>
<dbReference type="InterPro" id="IPR004839">
    <property type="entry name" value="Aminotransferase_I/II_large"/>
</dbReference>
<keyword evidence="11" id="KW-1267">Proteomics identification</keyword>
<dbReference type="EMBL" id="QBIY01012649">
    <property type="protein sequence ID" value="RXN20187.1"/>
    <property type="molecule type" value="Genomic_DNA"/>
</dbReference>
<evidence type="ECO:0000259" key="8">
    <source>
        <dbReference type="Pfam" id="PF00155"/>
    </source>
</evidence>
<dbReference type="PANTHER" id="PTHR11879:SF36">
    <property type="entry name" value="ASPARTATE AMINOTRANSFERASE, CYTOPLASMIC 2"/>
    <property type="match status" value="1"/>
</dbReference>
<dbReference type="GO" id="GO:0030170">
    <property type="term" value="F:pyridoxal phosphate binding"/>
    <property type="evidence" value="ECO:0007669"/>
    <property type="project" value="InterPro"/>
</dbReference>
<dbReference type="Pfam" id="PF00155">
    <property type="entry name" value="Aminotran_1_2"/>
    <property type="match status" value="1"/>
</dbReference>
<accession>A0A498MTG6</accession>
<evidence type="ECO:0000256" key="1">
    <source>
        <dbReference type="ARBA" id="ARBA00001933"/>
    </source>
</evidence>
<gene>
    <name evidence="9" type="ORF">ROHU_025225</name>
</gene>
<evidence type="ECO:0007829" key="11">
    <source>
        <dbReference type="PeptideAtlas" id="A0A498MTG6"/>
    </source>
</evidence>
<dbReference type="Proteomes" id="UP000290572">
    <property type="component" value="Unassembled WGS sequence"/>
</dbReference>
<dbReference type="Gene3D" id="3.40.640.10">
    <property type="entry name" value="Type I PLP-dependent aspartate aminotransferase-like (Major domain)"/>
    <property type="match status" value="1"/>
</dbReference>
<dbReference type="InterPro" id="IPR015422">
    <property type="entry name" value="PyrdxlP-dep_Trfase_small"/>
</dbReference>
<name>A0A498MTG6_LABRO</name>
<sequence length="203" mass="23250">MHQHKMSARSVFDGAVFVSSERKLLEDFKRDSHPDKVNLAGREYVGEHGHTTWLPLVRKIKQQIATDPTLTPEYPPILGIPEFTKRATELALGKDSPAIVESRQVSLKFFLRQESVKAIAERCMLIRERLRERLRLLGGPWHWDHIIKPGGFYCCFGFNTQQVEFLVQKKHIYLLPNGCLNVSAINSRNLDYVAESIHQALSS</sequence>
<dbReference type="SUPFAM" id="SSF53383">
    <property type="entry name" value="PLP-dependent transferases"/>
    <property type="match status" value="2"/>
</dbReference>
<evidence type="ECO:0000313" key="9">
    <source>
        <dbReference type="EMBL" id="RXN20187.1"/>
    </source>
</evidence>
<dbReference type="GO" id="GO:0006532">
    <property type="term" value="P:aspartate biosynthetic process"/>
    <property type="evidence" value="ECO:0007669"/>
    <property type="project" value="TreeGrafter"/>
</dbReference>
<keyword evidence="7" id="KW-0663">Pyridoxal phosphate</keyword>
<dbReference type="GO" id="GO:0004069">
    <property type="term" value="F:L-aspartate:2-oxoglutarate aminotransferase activity"/>
    <property type="evidence" value="ECO:0007669"/>
    <property type="project" value="UniProtKB-EC"/>
</dbReference>
<protein>
    <recommendedName>
        <fullName evidence="4">aspartate transaminase</fullName>
        <ecNumber evidence="4">2.6.1.1</ecNumber>
    </recommendedName>
</protein>
<comment type="cofactor">
    <cofactor evidence="1">
        <name>pyridoxal 5'-phosphate</name>
        <dbReference type="ChEBI" id="CHEBI:597326"/>
    </cofactor>
</comment>
<evidence type="ECO:0000313" key="10">
    <source>
        <dbReference type="Proteomes" id="UP000290572"/>
    </source>
</evidence>
<dbReference type="AlphaFoldDB" id="A0A498MTG6"/>
<evidence type="ECO:0000256" key="7">
    <source>
        <dbReference type="ARBA" id="ARBA00022898"/>
    </source>
</evidence>
<dbReference type="Gene3D" id="3.90.1150.10">
    <property type="entry name" value="Aspartate Aminotransferase, domain 1"/>
    <property type="match status" value="2"/>
</dbReference>
<keyword evidence="5" id="KW-0032">Aminotransferase</keyword>
<dbReference type="InterPro" id="IPR015421">
    <property type="entry name" value="PyrdxlP-dep_Trfase_major"/>
</dbReference>
<keyword evidence="6" id="KW-0808">Transferase</keyword>
<proteinExistence type="evidence at protein level"/>
<reference evidence="9 10" key="1">
    <citation type="submission" date="2018-03" db="EMBL/GenBank/DDBJ databases">
        <title>Draft genome sequence of Rohu Carp (Labeo rohita).</title>
        <authorList>
            <person name="Das P."/>
            <person name="Kushwaha B."/>
            <person name="Joshi C.G."/>
            <person name="Kumar D."/>
            <person name="Nagpure N.S."/>
            <person name="Sahoo L."/>
            <person name="Das S.P."/>
            <person name="Bit A."/>
            <person name="Patnaik S."/>
            <person name="Meher P.K."/>
            <person name="Jayasankar P."/>
            <person name="Koringa P.G."/>
            <person name="Patel N.V."/>
            <person name="Hinsu A.T."/>
            <person name="Kumar R."/>
            <person name="Pandey M."/>
            <person name="Agarwal S."/>
            <person name="Srivastava S."/>
            <person name="Singh M."/>
            <person name="Iquebal M.A."/>
            <person name="Jaiswal S."/>
            <person name="Angadi U.B."/>
            <person name="Kumar N."/>
            <person name="Raza M."/>
            <person name="Shah T.M."/>
            <person name="Rai A."/>
            <person name="Jena J.K."/>
        </authorList>
    </citation>
    <scope>NUCLEOTIDE SEQUENCE [LARGE SCALE GENOMIC DNA]</scope>
    <source>
        <strain evidence="9">DASCIFA01</strain>
        <tissue evidence="9">Testis</tissue>
    </source>
</reference>
<dbReference type="InterPro" id="IPR015424">
    <property type="entry name" value="PyrdxlP-dep_Trfase"/>
</dbReference>
<dbReference type="InterPro" id="IPR000796">
    <property type="entry name" value="Asp_trans"/>
</dbReference>
<dbReference type="STRING" id="84645.A0A498MTG6"/>
<dbReference type="PANTHER" id="PTHR11879">
    <property type="entry name" value="ASPARTATE AMINOTRANSFERASE"/>
    <property type="match status" value="1"/>
</dbReference>
<evidence type="ECO:0000256" key="4">
    <source>
        <dbReference type="ARBA" id="ARBA00012753"/>
    </source>
</evidence>
<comment type="similarity">
    <text evidence="2">Belongs to the class-I pyridoxal-phosphate-dependent aminotransferase family.</text>
</comment>
<dbReference type="GO" id="GO:0005829">
    <property type="term" value="C:cytosol"/>
    <property type="evidence" value="ECO:0007669"/>
    <property type="project" value="TreeGrafter"/>
</dbReference>
<evidence type="ECO:0000256" key="2">
    <source>
        <dbReference type="ARBA" id="ARBA00007441"/>
    </source>
</evidence>
<organism evidence="9 10">
    <name type="scientific">Labeo rohita</name>
    <name type="common">Indian major carp</name>
    <name type="synonym">Cyprinus rohita</name>
    <dbReference type="NCBI Taxonomy" id="84645"/>
    <lineage>
        <taxon>Eukaryota</taxon>
        <taxon>Metazoa</taxon>
        <taxon>Chordata</taxon>
        <taxon>Craniata</taxon>
        <taxon>Vertebrata</taxon>
        <taxon>Euteleostomi</taxon>
        <taxon>Actinopterygii</taxon>
        <taxon>Neopterygii</taxon>
        <taxon>Teleostei</taxon>
        <taxon>Ostariophysi</taxon>
        <taxon>Cypriniformes</taxon>
        <taxon>Cyprinidae</taxon>
        <taxon>Labeoninae</taxon>
        <taxon>Labeonini</taxon>
        <taxon>Labeo</taxon>
    </lineage>
</organism>
<comment type="subunit">
    <text evidence="3">Homodimer.</text>
</comment>
<comment type="caution">
    <text evidence="9">The sequence shown here is derived from an EMBL/GenBank/DDBJ whole genome shotgun (WGS) entry which is preliminary data.</text>
</comment>
<keyword evidence="10" id="KW-1185">Reference proteome</keyword>
<evidence type="ECO:0000256" key="5">
    <source>
        <dbReference type="ARBA" id="ARBA00022576"/>
    </source>
</evidence>
<feature type="domain" description="Aminotransferase class I/classII large" evidence="8">
    <location>
        <begin position="112"/>
        <end position="197"/>
    </location>
</feature>
<evidence type="ECO:0000256" key="6">
    <source>
        <dbReference type="ARBA" id="ARBA00022679"/>
    </source>
</evidence>
<dbReference type="EC" id="2.6.1.1" evidence="4"/>